<dbReference type="EMBL" id="JAPFFF010000044">
    <property type="protein sequence ID" value="KAK8840699.1"/>
    <property type="molecule type" value="Genomic_DNA"/>
</dbReference>
<dbReference type="EMBL" id="JAPFFF010000044">
    <property type="protein sequence ID" value="KAK8840679.1"/>
    <property type="molecule type" value="Genomic_DNA"/>
</dbReference>
<sequence length="109" mass="13251">MLHIENKTEIQKKMDEMLENKFECPDEALTVSKARFVRYIFSEKRKERKIGPYGLTMEEINEEGEKLLDKYIDEKLAENKDNYTDLLYELCYPIYFYSYKKGYEIFCQE</sequence>
<evidence type="ECO:0000313" key="4">
    <source>
        <dbReference type="Proteomes" id="UP001470230"/>
    </source>
</evidence>
<accession>A0ABR2H391</accession>
<dbReference type="EMBL" id="JAPFFF010000272">
    <property type="protein sequence ID" value="KAK8834919.1"/>
    <property type="molecule type" value="Genomic_DNA"/>
</dbReference>
<reference evidence="2 4" key="1">
    <citation type="submission" date="2024-04" db="EMBL/GenBank/DDBJ databases">
        <title>Tritrichomonas musculus Genome.</title>
        <authorList>
            <person name="Alves-Ferreira E."/>
            <person name="Grigg M."/>
            <person name="Lorenzi H."/>
            <person name="Galac M."/>
        </authorList>
    </citation>
    <scope>NUCLEOTIDE SEQUENCE [LARGE SCALE GENOMIC DNA]</scope>
    <source>
        <strain evidence="2 4">EAF2021</strain>
    </source>
</reference>
<organism evidence="2 4">
    <name type="scientific">Tritrichomonas musculus</name>
    <dbReference type="NCBI Taxonomy" id="1915356"/>
    <lineage>
        <taxon>Eukaryota</taxon>
        <taxon>Metamonada</taxon>
        <taxon>Parabasalia</taxon>
        <taxon>Tritrichomonadida</taxon>
        <taxon>Tritrichomonadidae</taxon>
        <taxon>Tritrichomonas</taxon>
    </lineage>
</organism>
<keyword evidence="4" id="KW-1185">Reference proteome</keyword>
<proteinExistence type="predicted"/>
<evidence type="ECO:0000313" key="3">
    <source>
        <dbReference type="EMBL" id="KAK8840699.1"/>
    </source>
</evidence>
<evidence type="ECO:0000313" key="1">
    <source>
        <dbReference type="EMBL" id="KAK8834919.1"/>
    </source>
</evidence>
<dbReference type="Proteomes" id="UP001470230">
    <property type="component" value="Unassembled WGS sequence"/>
</dbReference>
<protein>
    <submittedName>
        <fullName evidence="2">Uncharacterized protein</fullName>
    </submittedName>
</protein>
<evidence type="ECO:0000313" key="2">
    <source>
        <dbReference type="EMBL" id="KAK8840679.1"/>
    </source>
</evidence>
<comment type="caution">
    <text evidence="2">The sequence shown here is derived from an EMBL/GenBank/DDBJ whole genome shotgun (WGS) entry which is preliminary data.</text>
</comment>
<gene>
    <name evidence="1" type="ORF">M9Y10_020985</name>
    <name evidence="2" type="ORF">M9Y10_030455</name>
    <name evidence="3" type="ORF">M9Y10_030475</name>
</gene>
<name>A0ABR2H391_9EUKA</name>